<dbReference type="GO" id="GO:0005737">
    <property type="term" value="C:cytoplasm"/>
    <property type="evidence" value="ECO:0007669"/>
    <property type="project" value="TreeGrafter"/>
</dbReference>
<dbReference type="EMBL" id="FUYB01000007">
    <property type="protein sequence ID" value="SKA78175.1"/>
    <property type="molecule type" value="Genomic_DNA"/>
</dbReference>
<dbReference type="Proteomes" id="UP000190460">
    <property type="component" value="Unassembled WGS sequence"/>
</dbReference>
<keyword evidence="2" id="KW-0413">Isomerase</keyword>
<dbReference type="PANTHER" id="PTHR13774:SF17">
    <property type="entry name" value="PHENAZINE BIOSYNTHESIS-LIKE DOMAIN-CONTAINING PROTEIN"/>
    <property type="match status" value="1"/>
</dbReference>
<dbReference type="Gene3D" id="3.10.310.10">
    <property type="entry name" value="Diaminopimelate Epimerase, Chain A, domain 1"/>
    <property type="match status" value="2"/>
</dbReference>
<organism evidence="4 5">
    <name type="scientific">Thiothrix eikelboomii</name>
    <dbReference type="NCBI Taxonomy" id="92487"/>
    <lineage>
        <taxon>Bacteria</taxon>
        <taxon>Pseudomonadati</taxon>
        <taxon>Pseudomonadota</taxon>
        <taxon>Gammaproteobacteria</taxon>
        <taxon>Thiotrichales</taxon>
        <taxon>Thiotrichaceae</taxon>
        <taxon>Thiothrix</taxon>
    </lineage>
</organism>
<dbReference type="GO" id="GO:0016853">
    <property type="term" value="F:isomerase activity"/>
    <property type="evidence" value="ECO:0007669"/>
    <property type="project" value="UniProtKB-KW"/>
</dbReference>
<sequence length="259" mass="28141">MRIKQYQVDAFANRAFEGNPAAVCPLEHWLDDAQLQAIAEENNLSETAFFVSSGNGFKLRWFTPVEEVDLCGHATLAAAHVLFQILGYSGSSLRFDTRSGPLFVNKQGDLLQIDLPASPPTHCEAPAALIKGLGVQPIEVLAASDYLVVFDSETTIRAIQPDPHQLSQLDLQGIIITAPGDEVDFVSRFFAPQLGIPEDPVTGSAHCVLTPYWADKLNKNLLSAKQVSKRGGSLTCELQADRVLLSGSAVTFMEAEINF</sequence>
<reference evidence="4 5" key="1">
    <citation type="submission" date="2017-02" db="EMBL/GenBank/DDBJ databases">
        <authorList>
            <person name="Peterson S.W."/>
        </authorList>
    </citation>
    <scope>NUCLEOTIDE SEQUENCE [LARGE SCALE GENOMIC DNA]</scope>
    <source>
        <strain evidence="4 5">ATCC 49788</strain>
    </source>
</reference>
<evidence type="ECO:0000313" key="4">
    <source>
        <dbReference type="EMBL" id="SKA78175.1"/>
    </source>
</evidence>
<comment type="similarity">
    <text evidence="1">Belongs to the PhzF family.</text>
</comment>
<evidence type="ECO:0000256" key="1">
    <source>
        <dbReference type="ARBA" id="ARBA00008270"/>
    </source>
</evidence>
<evidence type="ECO:0000256" key="3">
    <source>
        <dbReference type="PIRSR" id="PIRSR016184-1"/>
    </source>
</evidence>
<dbReference type="PANTHER" id="PTHR13774">
    <property type="entry name" value="PHENAZINE BIOSYNTHESIS PROTEIN"/>
    <property type="match status" value="1"/>
</dbReference>
<name>A0A1T4WMS3_9GAMM</name>
<proteinExistence type="inferred from homology"/>
<feature type="active site" evidence="3">
    <location>
        <position position="46"/>
    </location>
</feature>
<dbReference type="NCBIfam" id="TIGR00654">
    <property type="entry name" value="PhzF_family"/>
    <property type="match status" value="1"/>
</dbReference>
<dbReference type="RefSeq" id="WP_078922302.1">
    <property type="nucleotide sequence ID" value="NZ_FUYB01000007.1"/>
</dbReference>
<dbReference type="PIRSF" id="PIRSF016184">
    <property type="entry name" value="PhzC_PhzF"/>
    <property type="match status" value="1"/>
</dbReference>
<dbReference type="SUPFAM" id="SSF54506">
    <property type="entry name" value="Diaminopimelate epimerase-like"/>
    <property type="match status" value="1"/>
</dbReference>
<dbReference type="STRING" id="92487.SAMN02745130_01837"/>
<evidence type="ECO:0000313" key="5">
    <source>
        <dbReference type="Proteomes" id="UP000190460"/>
    </source>
</evidence>
<keyword evidence="5" id="KW-1185">Reference proteome</keyword>
<dbReference type="OrthoDB" id="9788221at2"/>
<dbReference type="AlphaFoldDB" id="A0A1T4WMS3"/>
<gene>
    <name evidence="4" type="ORF">SAMN02745130_01837</name>
</gene>
<dbReference type="Pfam" id="PF02567">
    <property type="entry name" value="PhzC-PhzF"/>
    <property type="match status" value="1"/>
</dbReference>
<protein>
    <submittedName>
        <fullName evidence="4">Phenazine biosynthesis protein PhzF family</fullName>
    </submittedName>
</protein>
<evidence type="ECO:0000256" key="2">
    <source>
        <dbReference type="ARBA" id="ARBA00023235"/>
    </source>
</evidence>
<dbReference type="InterPro" id="IPR003719">
    <property type="entry name" value="Phenazine_PhzF-like"/>
</dbReference>
<accession>A0A1T4WMS3</accession>